<feature type="region of interest" description="Disordered" evidence="1">
    <location>
        <begin position="1"/>
        <end position="20"/>
    </location>
</feature>
<reference evidence="2 3" key="1">
    <citation type="journal article" date="2017" name="Mol. Biol. Evol.">
        <title>The 4-celled Tetrabaena socialis nuclear genome reveals the essential components for genetic control of cell number at the origin of multicellularity in the volvocine lineage.</title>
        <authorList>
            <person name="Featherston J."/>
            <person name="Arakaki Y."/>
            <person name="Hanschen E.R."/>
            <person name="Ferris P.J."/>
            <person name="Michod R.E."/>
            <person name="Olson B.J.S.C."/>
            <person name="Nozaki H."/>
            <person name="Durand P.M."/>
        </authorList>
    </citation>
    <scope>NUCLEOTIDE SEQUENCE [LARGE SCALE GENOMIC DNA]</scope>
    <source>
        <strain evidence="2 3">NIES-571</strain>
    </source>
</reference>
<evidence type="ECO:0000256" key="1">
    <source>
        <dbReference type="SAM" id="MobiDB-lite"/>
    </source>
</evidence>
<comment type="caution">
    <text evidence="2">The sequence shown here is derived from an EMBL/GenBank/DDBJ whole genome shotgun (WGS) entry which is preliminary data.</text>
</comment>
<feature type="region of interest" description="Disordered" evidence="1">
    <location>
        <begin position="146"/>
        <end position="168"/>
    </location>
</feature>
<feature type="compositionally biased region" description="Pro residues" evidence="1">
    <location>
        <begin position="1"/>
        <end position="11"/>
    </location>
</feature>
<feature type="region of interest" description="Disordered" evidence="1">
    <location>
        <begin position="70"/>
        <end position="102"/>
    </location>
</feature>
<dbReference type="Proteomes" id="UP000236333">
    <property type="component" value="Unassembled WGS sequence"/>
</dbReference>
<name>A0A2J7ZZJ6_9CHLO</name>
<proteinExistence type="predicted"/>
<accession>A0A2J7ZZJ6</accession>
<organism evidence="2 3">
    <name type="scientific">Tetrabaena socialis</name>
    <dbReference type="NCBI Taxonomy" id="47790"/>
    <lineage>
        <taxon>Eukaryota</taxon>
        <taxon>Viridiplantae</taxon>
        <taxon>Chlorophyta</taxon>
        <taxon>core chlorophytes</taxon>
        <taxon>Chlorophyceae</taxon>
        <taxon>CS clade</taxon>
        <taxon>Chlamydomonadales</taxon>
        <taxon>Tetrabaenaceae</taxon>
        <taxon>Tetrabaena</taxon>
    </lineage>
</organism>
<keyword evidence="3" id="KW-1185">Reference proteome</keyword>
<sequence length="343" mass="34057">MYIPPPAPPRTQAPRAPLAPATPYSQALRSALFNGAAAAPPPPPSVVGTAPLWKLRLRATFLENALSENFSRPVSEPTAAPGSSEGEATHTAMSSSEQGLVEEARRARRLAVLCTPPPSAAAPPPVGEPAAAVAAASIMPACSGPQPDAVKRASGVSTAAQDGEARPPYQPLAVGLEARSRGVGGVAAGGVGEDEGGEAGRRKCVGGSGGSGGAPYGELAPPYIAEYGGYSGAPRAAAAVAAAAKGSERALARGRGVDADSAWPTAVIEAPWLRSADAACCIGWCSTCIGCCCTCACICASCGAWASSTRPAAGARESTSEYRLPTGAAAVDWKGVKSPGNGG</sequence>
<dbReference type="AlphaFoldDB" id="A0A2J7ZZJ6"/>
<evidence type="ECO:0000313" key="2">
    <source>
        <dbReference type="EMBL" id="PNH05691.1"/>
    </source>
</evidence>
<evidence type="ECO:0000313" key="3">
    <source>
        <dbReference type="Proteomes" id="UP000236333"/>
    </source>
</evidence>
<protein>
    <submittedName>
        <fullName evidence="2">Uncharacterized protein</fullName>
    </submittedName>
</protein>
<gene>
    <name evidence="2" type="ORF">TSOC_008027</name>
</gene>
<dbReference type="EMBL" id="PGGS01000287">
    <property type="protein sequence ID" value="PNH05691.1"/>
    <property type="molecule type" value="Genomic_DNA"/>
</dbReference>